<dbReference type="InterPro" id="IPR036838">
    <property type="entry name" value="Ribosomal_uS10_dom_sf"/>
</dbReference>
<evidence type="ECO:0000256" key="2">
    <source>
        <dbReference type="ARBA" id="ARBA00022980"/>
    </source>
</evidence>
<dbReference type="GO" id="GO:0003735">
    <property type="term" value="F:structural constituent of ribosome"/>
    <property type="evidence" value="ECO:0007669"/>
    <property type="project" value="InterPro"/>
</dbReference>
<evidence type="ECO:0000256" key="3">
    <source>
        <dbReference type="ARBA" id="ARBA00023274"/>
    </source>
</evidence>
<dbReference type="KEGG" id="rsx:RhiXN_06998"/>
<keyword evidence="2 5" id="KW-0689">Ribosomal protein</keyword>
<dbReference type="InterPro" id="IPR001848">
    <property type="entry name" value="Ribosomal_uS10"/>
</dbReference>
<keyword evidence="3" id="KW-0687">Ribonucleoprotein</keyword>
<name>A0A8H8T0S7_9AGAM</name>
<proteinExistence type="inferred from homology"/>
<evidence type="ECO:0000256" key="1">
    <source>
        <dbReference type="ARBA" id="ARBA00007102"/>
    </source>
</evidence>
<gene>
    <name evidence="5" type="ORF">RhiXN_06998</name>
</gene>
<dbReference type="InterPro" id="IPR027486">
    <property type="entry name" value="Ribosomal_uS10_dom"/>
</dbReference>
<feature type="domain" description="Small ribosomal subunit protein uS10" evidence="4">
    <location>
        <begin position="296"/>
        <end position="390"/>
    </location>
</feature>
<dbReference type="NCBIfam" id="TIGR01046">
    <property type="entry name" value="uS10_euk_arch"/>
    <property type="match status" value="1"/>
</dbReference>
<evidence type="ECO:0000313" key="6">
    <source>
        <dbReference type="Proteomes" id="UP000650533"/>
    </source>
</evidence>
<dbReference type="GO" id="GO:0006412">
    <property type="term" value="P:translation"/>
    <property type="evidence" value="ECO:0007669"/>
    <property type="project" value="InterPro"/>
</dbReference>
<evidence type="ECO:0000313" key="5">
    <source>
        <dbReference type="EMBL" id="QRW25049.1"/>
    </source>
</evidence>
<dbReference type="InterPro" id="IPR018268">
    <property type="entry name" value="Ribosomal_uS10_CS"/>
</dbReference>
<dbReference type="Pfam" id="PF00338">
    <property type="entry name" value="Ribosomal_S10"/>
    <property type="match status" value="1"/>
</dbReference>
<dbReference type="GO" id="GO:0003723">
    <property type="term" value="F:RNA binding"/>
    <property type="evidence" value="ECO:0007669"/>
    <property type="project" value="InterPro"/>
</dbReference>
<dbReference type="InterPro" id="IPR005729">
    <property type="entry name" value="Ribosomal_uS10_euk/arc"/>
</dbReference>
<sequence>MVGTALLFRANYEVSASTESLRNRSKEHYQLGVRALRLELESTYLSPWVKIAGLVELMNYEYNAGYLSAYYHHLDQAAALVRAVMGNEAIDFTNLSGEQTFDIRCIAWYDILSSMALARPTLLDYKTDTQELSRLSRWDKGVDSDHGIEWIVGCPDPLIVLVARVSALRHAHISPEEKLALGTEIEQLARNTQFRPLRSTNPRFRIARLAMQEVCRHAAILYVYHAIFKSDSSHPTVRDSVKTIIKLASILKPGFNPDCFIPVPYFISPRKMSYVAKDKDYDATGAPVSTKLHKIRITLTSSNVTNLEKFSRDLVNRAKDKDLRVKGPVRLPTKVLRITTRKTPCGEGSKTWDRYELKIHKRLIDLHSSSEIVKQITSISLEPGVEVEVTIASN</sequence>
<dbReference type="PRINTS" id="PR00971">
    <property type="entry name" value="RIBOSOMALS10"/>
</dbReference>
<dbReference type="PROSITE" id="PS00361">
    <property type="entry name" value="RIBOSOMAL_S10"/>
    <property type="match status" value="1"/>
</dbReference>
<dbReference type="SMART" id="SM01403">
    <property type="entry name" value="Ribosomal_S10"/>
    <property type="match status" value="1"/>
</dbReference>
<reference evidence="5" key="1">
    <citation type="submission" date="2020-05" db="EMBL/GenBank/DDBJ databases">
        <title>Evolutionary and genomic comparisons of hybrid uninucleate and nonhybrid Rhizoctonia fungi.</title>
        <authorList>
            <person name="Li C."/>
            <person name="Chen X."/>
        </authorList>
    </citation>
    <scope>NUCLEOTIDE SEQUENCE</scope>
    <source>
        <strain evidence="5">AG-1 IA</strain>
    </source>
</reference>
<comment type="similarity">
    <text evidence="1">Belongs to the universal ribosomal protein uS10 family.</text>
</comment>
<dbReference type="Gene3D" id="3.30.70.600">
    <property type="entry name" value="Ribosomal protein S10 domain"/>
    <property type="match status" value="1"/>
</dbReference>
<dbReference type="AlphaFoldDB" id="A0A8H8T0S7"/>
<dbReference type="FunFam" id="3.30.70.600:FF:000002">
    <property type="entry name" value="40S ribosomal protein S20"/>
    <property type="match status" value="1"/>
</dbReference>
<dbReference type="GeneID" id="67029277"/>
<dbReference type="Pfam" id="PF11951">
    <property type="entry name" value="Fungal_trans_2"/>
    <property type="match status" value="1"/>
</dbReference>
<evidence type="ECO:0000259" key="4">
    <source>
        <dbReference type="SMART" id="SM01403"/>
    </source>
</evidence>
<organism evidence="5 6">
    <name type="scientific">Rhizoctonia solani</name>
    <dbReference type="NCBI Taxonomy" id="456999"/>
    <lineage>
        <taxon>Eukaryota</taxon>
        <taxon>Fungi</taxon>
        <taxon>Dikarya</taxon>
        <taxon>Basidiomycota</taxon>
        <taxon>Agaricomycotina</taxon>
        <taxon>Agaricomycetes</taxon>
        <taxon>Cantharellales</taxon>
        <taxon>Ceratobasidiaceae</taxon>
        <taxon>Rhizoctonia</taxon>
    </lineage>
</organism>
<protein>
    <submittedName>
        <fullName evidence="5">Ribosomal protein S10p/S20e</fullName>
    </submittedName>
</protein>
<dbReference type="RefSeq" id="XP_043185286.1">
    <property type="nucleotide sequence ID" value="XM_043326814.1"/>
</dbReference>
<dbReference type="EMBL" id="CP059670">
    <property type="protein sequence ID" value="QRW25049.1"/>
    <property type="molecule type" value="Genomic_DNA"/>
</dbReference>
<dbReference type="InterPro" id="IPR021858">
    <property type="entry name" value="Fun_TF"/>
</dbReference>
<dbReference type="GO" id="GO:0015935">
    <property type="term" value="C:small ribosomal subunit"/>
    <property type="evidence" value="ECO:0007669"/>
    <property type="project" value="InterPro"/>
</dbReference>
<dbReference type="Proteomes" id="UP000650533">
    <property type="component" value="Chromosome 13"/>
</dbReference>
<dbReference type="PANTHER" id="PTHR11700">
    <property type="entry name" value="30S RIBOSOMAL PROTEIN S10 FAMILY MEMBER"/>
    <property type="match status" value="1"/>
</dbReference>
<dbReference type="SUPFAM" id="SSF54999">
    <property type="entry name" value="Ribosomal protein S10"/>
    <property type="match status" value="1"/>
</dbReference>
<accession>A0A8H8T0S7</accession>
<dbReference type="HAMAP" id="MF_00508">
    <property type="entry name" value="Ribosomal_uS10"/>
    <property type="match status" value="1"/>
</dbReference>